<gene>
    <name evidence="2" type="ORF">CAL27_05185</name>
</gene>
<evidence type="ECO:0000313" key="3">
    <source>
        <dbReference type="Proteomes" id="UP000216354"/>
    </source>
</evidence>
<protein>
    <recommendedName>
        <fullName evidence="4">DUF4148 domain-containing protein</fullName>
    </recommendedName>
</protein>
<comment type="caution">
    <text evidence="2">The sequence shown here is derived from an EMBL/GenBank/DDBJ whole genome shotgun (WGS) entry which is preliminary data.</text>
</comment>
<dbReference type="EMBL" id="NEVR01000001">
    <property type="protein sequence ID" value="OZI68851.1"/>
    <property type="molecule type" value="Genomic_DNA"/>
</dbReference>
<name>A0ABX4F697_9BORD</name>
<keyword evidence="1" id="KW-0732">Signal</keyword>
<evidence type="ECO:0000313" key="2">
    <source>
        <dbReference type="EMBL" id="OZI68851.1"/>
    </source>
</evidence>
<organism evidence="2 3">
    <name type="scientific">Bordetella genomosp. 1</name>
    <dbReference type="NCBI Taxonomy" id="1395607"/>
    <lineage>
        <taxon>Bacteria</taxon>
        <taxon>Pseudomonadati</taxon>
        <taxon>Pseudomonadota</taxon>
        <taxon>Betaproteobacteria</taxon>
        <taxon>Burkholderiales</taxon>
        <taxon>Alcaligenaceae</taxon>
        <taxon>Bordetella</taxon>
    </lineage>
</organism>
<keyword evidence="3" id="KW-1185">Reference proteome</keyword>
<dbReference type="Proteomes" id="UP000216354">
    <property type="component" value="Unassembled WGS sequence"/>
</dbReference>
<evidence type="ECO:0000256" key="1">
    <source>
        <dbReference type="SAM" id="SignalP"/>
    </source>
</evidence>
<proteinExistence type="predicted"/>
<accession>A0ABX4F697</accession>
<feature type="signal peptide" evidence="1">
    <location>
        <begin position="1"/>
        <end position="22"/>
    </location>
</feature>
<feature type="chain" id="PRO_5046292060" description="DUF4148 domain-containing protein" evidence="1">
    <location>
        <begin position="23"/>
        <end position="119"/>
    </location>
</feature>
<dbReference type="Pfam" id="PF13663">
    <property type="entry name" value="DUF4148"/>
    <property type="match status" value="2"/>
</dbReference>
<evidence type="ECO:0008006" key="4">
    <source>
        <dbReference type="Google" id="ProtNLM"/>
    </source>
</evidence>
<reference evidence="2 3" key="1">
    <citation type="submission" date="2017-05" db="EMBL/GenBank/DDBJ databases">
        <title>Complete and WGS of Bordetella genogroups.</title>
        <authorList>
            <person name="Spilker T."/>
            <person name="Lipuma J."/>
        </authorList>
    </citation>
    <scope>NUCLEOTIDE SEQUENCE [LARGE SCALE GENOMIC DNA]</scope>
    <source>
        <strain evidence="2 3">AU9795</strain>
    </source>
</reference>
<sequence>MKPYLAAALAALTVAGMSAAHAEGKTREQVQAELRDAKAAGRVTFGELDYPPAAPLTADSTRAAATPAAAAPATVAPAAAPAAAYAAGKTREQVRAELQQAKAAGQVTFGELDYPPAGN</sequence>
<dbReference type="InterPro" id="IPR025421">
    <property type="entry name" value="DUF4148"/>
</dbReference>
<dbReference type="RefSeq" id="WP_094830918.1">
    <property type="nucleotide sequence ID" value="NZ_NEVR01000001.1"/>
</dbReference>